<dbReference type="Proteomes" id="UP000014760">
    <property type="component" value="Unassembled WGS sequence"/>
</dbReference>
<feature type="chain" id="PRO_5008788906" evidence="1">
    <location>
        <begin position="19"/>
        <end position="111"/>
    </location>
</feature>
<dbReference type="AlphaFoldDB" id="R7VCY4"/>
<dbReference type="EnsemblMetazoa" id="CapteT218242">
    <property type="protein sequence ID" value="CapteP218242"/>
    <property type="gene ID" value="CapteG218242"/>
</dbReference>
<sequence>MAVMRLLHLVIFLPLSFSFDDMEPFIDHYATDKSNNLQISLGVVWDTNLNVSLHKDSKTHYLIGPALRLFMEDHQNTFNFSVSGPVKIGLDPDETLTKEFSSEFYAEICPN</sequence>
<evidence type="ECO:0000256" key="1">
    <source>
        <dbReference type="SAM" id="SignalP"/>
    </source>
</evidence>
<keyword evidence="4" id="KW-1185">Reference proteome</keyword>
<reference evidence="3" key="3">
    <citation type="submission" date="2015-06" db="UniProtKB">
        <authorList>
            <consortium name="EnsemblMetazoa"/>
        </authorList>
    </citation>
    <scope>IDENTIFICATION</scope>
</reference>
<evidence type="ECO:0000313" key="3">
    <source>
        <dbReference type="EnsemblMetazoa" id="CapteP218242"/>
    </source>
</evidence>
<dbReference type="EMBL" id="KB295123">
    <property type="protein sequence ID" value="ELU13545.1"/>
    <property type="molecule type" value="Genomic_DNA"/>
</dbReference>
<dbReference type="HOGENOM" id="CLU_2160759_0_0_1"/>
<reference evidence="4" key="1">
    <citation type="submission" date="2012-12" db="EMBL/GenBank/DDBJ databases">
        <authorList>
            <person name="Hellsten U."/>
            <person name="Grimwood J."/>
            <person name="Chapman J.A."/>
            <person name="Shapiro H."/>
            <person name="Aerts A."/>
            <person name="Otillar R.P."/>
            <person name="Terry A.Y."/>
            <person name="Boore J.L."/>
            <person name="Simakov O."/>
            <person name="Marletaz F."/>
            <person name="Cho S.-J."/>
            <person name="Edsinger-Gonzales E."/>
            <person name="Havlak P."/>
            <person name="Kuo D.-H."/>
            <person name="Larsson T."/>
            <person name="Lv J."/>
            <person name="Arendt D."/>
            <person name="Savage R."/>
            <person name="Osoegawa K."/>
            <person name="de Jong P."/>
            <person name="Lindberg D.R."/>
            <person name="Seaver E.C."/>
            <person name="Weisblat D.A."/>
            <person name="Putnam N.H."/>
            <person name="Grigoriev I.V."/>
            <person name="Rokhsar D.S."/>
        </authorList>
    </citation>
    <scope>NUCLEOTIDE SEQUENCE</scope>
    <source>
        <strain evidence="4">I ESC-2004</strain>
    </source>
</reference>
<protein>
    <submittedName>
        <fullName evidence="2 3">Uncharacterized protein</fullName>
    </submittedName>
</protein>
<accession>R7VCY4</accession>
<name>R7VCY4_CAPTE</name>
<gene>
    <name evidence="2" type="ORF">CAPTEDRAFT_218242</name>
</gene>
<feature type="signal peptide" evidence="1">
    <location>
        <begin position="1"/>
        <end position="18"/>
    </location>
</feature>
<evidence type="ECO:0000313" key="2">
    <source>
        <dbReference type="EMBL" id="ELU13545.1"/>
    </source>
</evidence>
<dbReference type="EMBL" id="AMQN01005085">
    <property type="status" value="NOT_ANNOTATED_CDS"/>
    <property type="molecule type" value="Genomic_DNA"/>
</dbReference>
<evidence type="ECO:0000313" key="4">
    <source>
        <dbReference type="Proteomes" id="UP000014760"/>
    </source>
</evidence>
<reference evidence="2 4" key="2">
    <citation type="journal article" date="2013" name="Nature">
        <title>Insights into bilaterian evolution from three spiralian genomes.</title>
        <authorList>
            <person name="Simakov O."/>
            <person name="Marletaz F."/>
            <person name="Cho S.J."/>
            <person name="Edsinger-Gonzales E."/>
            <person name="Havlak P."/>
            <person name="Hellsten U."/>
            <person name="Kuo D.H."/>
            <person name="Larsson T."/>
            <person name="Lv J."/>
            <person name="Arendt D."/>
            <person name="Savage R."/>
            <person name="Osoegawa K."/>
            <person name="de Jong P."/>
            <person name="Grimwood J."/>
            <person name="Chapman J.A."/>
            <person name="Shapiro H."/>
            <person name="Aerts A."/>
            <person name="Otillar R.P."/>
            <person name="Terry A.Y."/>
            <person name="Boore J.L."/>
            <person name="Grigoriev I.V."/>
            <person name="Lindberg D.R."/>
            <person name="Seaver E.C."/>
            <person name="Weisblat D.A."/>
            <person name="Putnam N.H."/>
            <person name="Rokhsar D.S."/>
        </authorList>
    </citation>
    <scope>NUCLEOTIDE SEQUENCE</scope>
    <source>
        <strain evidence="2 4">I ESC-2004</strain>
    </source>
</reference>
<proteinExistence type="predicted"/>
<organism evidence="2">
    <name type="scientific">Capitella teleta</name>
    <name type="common">Polychaete worm</name>
    <dbReference type="NCBI Taxonomy" id="283909"/>
    <lineage>
        <taxon>Eukaryota</taxon>
        <taxon>Metazoa</taxon>
        <taxon>Spiralia</taxon>
        <taxon>Lophotrochozoa</taxon>
        <taxon>Annelida</taxon>
        <taxon>Polychaeta</taxon>
        <taxon>Sedentaria</taxon>
        <taxon>Scolecida</taxon>
        <taxon>Capitellidae</taxon>
        <taxon>Capitella</taxon>
    </lineage>
</organism>
<keyword evidence="1" id="KW-0732">Signal</keyword>